<evidence type="ECO:0000256" key="5">
    <source>
        <dbReference type="ARBA" id="ARBA00030119"/>
    </source>
</evidence>
<dbReference type="GO" id="GO:0004159">
    <property type="term" value="F:dihydropyrimidine dehydrogenase (NAD+) activity"/>
    <property type="evidence" value="ECO:0007669"/>
    <property type="project" value="UniProtKB-EC"/>
</dbReference>
<keyword evidence="2" id="KW-0285">Flavoprotein</keyword>
<name>A0A3E1R7Q9_9BURK</name>
<evidence type="ECO:0000313" key="13">
    <source>
        <dbReference type="EMBL" id="RFO95415.1"/>
    </source>
</evidence>
<feature type="domain" description="4Fe-4S ferredoxin-type" evidence="12">
    <location>
        <begin position="33"/>
        <end position="66"/>
    </location>
</feature>
<comment type="catalytic activity">
    <reaction evidence="7">
        <text>5,6-dihydrothymine + NAD(+) = thymine + NADH + H(+)</text>
        <dbReference type="Rhea" id="RHEA:28791"/>
        <dbReference type="ChEBI" id="CHEBI:15378"/>
        <dbReference type="ChEBI" id="CHEBI:17821"/>
        <dbReference type="ChEBI" id="CHEBI:27468"/>
        <dbReference type="ChEBI" id="CHEBI:57540"/>
        <dbReference type="ChEBI" id="CHEBI:57945"/>
        <dbReference type="EC" id="1.3.1.1"/>
    </reaction>
</comment>
<keyword evidence="4" id="KW-0560">Oxidoreductase</keyword>
<evidence type="ECO:0000256" key="4">
    <source>
        <dbReference type="ARBA" id="ARBA00023002"/>
    </source>
</evidence>
<dbReference type="PANTHER" id="PTHR43073:SF2">
    <property type="entry name" value="DIHYDROPYRIMIDINE DEHYDROGENASE [NADP(+)]"/>
    <property type="match status" value="1"/>
</dbReference>
<dbReference type="Gene3D" id="1.10.1060.10">
    <property type="entry name" value="Alpha-helical ferredoxin"/>
    <property type="match status" value="1"/>
</dbReference>
<dbReference type="PRINTS" id="PR00368">
    <property type="entry name" value="FADPNR"/>
</dbReference>
<evidence type="ECO:0000313" key="14">
    <source>
        <dbReference type="Proteomes" id="UP000260665"/>
    </source>
</evidence>
<dbReference type="InterPro" id="IPR009051">
    <property type="entry name" value="Helical_ferredxn"/>
</dbReference>
<evidence type="ECO:0000256" key="1">
    <source>
        <dbReference type="ARBA" id="ARBA00001917"/>
    </source>
</evidence>
<comment type="catalytic activity">
    <reaction evidence="8">
        <text>5,6-dihydrouracil + NAD(+) = uracil + NADH + H(+)</text>
        <dbReference type="Rhea" id="RHEA:20189"/>
        <dbReference type="ChEBI" id="CHEBI:15378"/>
        <dbReference type="ChEBI" id="CHEBI:15901"/>
        <dbReference type="ChEBI" id="CHEBI:17568"/>
        <dbReference type="ChEBI" id="CHEBI:57540"/>
        <dbReference type="ChEBI" id="CHEBI:57945"/>
        <dbReference type="EC" id="1.3.1.1"/>
    </reaction>
</comment>
<accession>A0A3E1R7Q9</accession>
<comment type="cofactor">
    <cofactor evidence="1">
        <name>FMN</name>
        <dbReference type="ChEBI" id="CHEBI:58210"/>
    </cofactor>
</comment>
<dbReference type="EMBL" id="QFZK01000017">
    <property type="protein sequence ID" value="RFO95415.1"/>
    <property type="molecule type" value="Genomic_DNA"/>
</dbReference>
<dbReference type="SUPFAM" id="SSF46548">
    <property type="entry name" value="alpha-helical ferredoxin"/>
    <property type="match status" value="1"/>
</dbReference>
<dbReference type="Gene3D" id="3.50.50.60">
    <property type="entry name" value="FAD/NAD(P)-binding domain"/>
    <property type="match status" value="2"/>
</dbReference>
<comment type="subunit">
    <text evidence="10">Heterotetramer of 2 PreA and 2 PreT subunits.</text>
</comment>
<reference evidence="13 14" key="1">
    <citation type="submission" date="2018-05" db="EMBL/GenBank/DDBJ databases">
        <title>Rhodoferax soyangensis sp.nov., isolated from an oligotrophic freshwater lake.</title>
        <authorList>
            <person name="Park M."/>
        </authorList>
    </citation>
    <scope>NUCLEOTIDE SEQUENCE [LARGE SCALE GENOMIC DNA]</scope>
    <source>
        <strain evidence="13 14">IMCC26218</strain>
    </source>
</reference>
<dbReference type="InterPro" id="IPR036188">
    <property type="entry name" value="FAD/NAD-bd_sf"/>
</dbReference>
<dbReference type="PROSITE" id="PS51379">
    <property type="entry name" value="4FE4S_FER_2"/>
    <property type="match status" value="1"/>
</dbReference>
<dbReference type="Pfam" id="PF07992">
    <property type="entry name" value="Pyr_redox_2"/>
    <property type="match status" value="1"/>
</dbReference>
<dbReference type="EC" id="1.3.1.1" evidence="11"/>
<evidence type="ECO:0000256" key="7">
    <source>
        <dbReference type="ARBA" id="ARBA00047685"/>
    </source>
</evidence>
<comment type="caution">
    <text evidence="13">The sequence shown here is derived from an EMBL/GenBank/DDBJ whole genome shotgun (WGS) entry which is preliminary data.</text>
</comment>
<evidence type="ECO:0000256" key="8">
    <source>
        <dbReference type="ARBA" id="ARBA00048792"/>
    </source>
</evidence>
<evidence type="ECO:0000256" key="3">
    <source>
        <dbReference type="ARBA" id="ARBA00022643"/>
    </source>
</evidence>
<evidence type="ECO:0000259" key="12">
    <source>
        <dbReference type="PROSITE" id="PS51379"/>
    </source>
</evidence>
<evidence type="ECO:0000256" key="6">
    <source>
        <dbReference type="ARBA" id="ARBA00032722"/>
    </source>
</evidence>
<dbReference type="GO" id="GO:0051536">
    <property type="term" value="F:iron-sulfur cluster binding"/>
    <property type="evidence" value="ECO:0007669"/>
    <property type="project" value="InterPro"/>
</dbReference>
<proteinExistence type="predicted"/>
<evidence type="ECO:0000256" key="9">
    <source>
        <dbReference type="ARBA" id="ARBA00049578"/>
    </source>
</evidence>
<dbReference type="OrthoDB" id="9803192at2"/>
<protein>
    <recommendedName>
        <fullName evidence="11">dihydrouracil dehydrogenase (NAD(+))</fullName>
        <ecNumber evidence="11">1.3.1.1</ecNumber>
    </recommendedName>
    <alternativeName>
        <fullName evidence="6">Dihydrothymine dehydrogenase</fullName>
    </alternativeName>
    <alternativeName>
        <fullName evidence="5">Dihydrouracil dehydrogenase</fullName>
    </alternativeName>
</protein>
<keyword evidence="14" id="KW-1185">Reference proteome</keyword>
<dbReference type="InterPro" id="IPR028261">
    <property type="entry name" value="DPD_II"/>
</dbReference>
<organism evidence="13 14">
    <name type="scientific">Rhodoferax lacus</name>
    <dbReference type="NCBI Taxonomy" id="2184758"/>
    <lineage>
        <taxon>Bacteria</taxon>
        <taxon>Pseudomonadati</taxon>
        <taxon>Pseudomonadota</taxon>
        <taxon>Betaproteobacteria</taxon>
        <taxon>Burkholderiales</taxon>
        <taxon>Comamonadaceae</taxon>
        <taxon>Rhodoferax</taxon>
    </lineage>
</organism>
<evidence type="ECO:0000256" key="11">
    <source>
        <dbReference type="ARBA" id="ARBA00049728"/>
    </source>
</evidence>
<evidence type="ECO:0000256" key="2">
    <source>
        <dbReference type="ARBA" id="ARBA00022630"/>
    </source>
</evidence>
<sequence>MPTIPSPDIQPGRLPSGEYAKRFAGATPRLSPSQALLEAERCLYCFDAPCATACPTSIDVPSFIKRIGDGNLRGAARTILDSNPLGGMCARVCPTENLCEAVCVRNTQEDRPVAIGRLQRFAVDALMEGKQPQIFSRAPSTGKTIAVVGAGPAGLSCAYTLAREGHNVVVLDARPKAGGLNEYGLASYKTPDGFAQAEIQWLLGIGGIEVRNSWKLESTAQLQALQQEFDAVFLGMGLSSTAALGIPGEDLPGVQDAVDFIAALRQSEDLSSLPVGRRVIVIGGGMTAVDAAVQSKLLGASVVHMVYRRGPEQMSASKAEQEWAQTNGVVMHQWLAPLEILGANGHAHAVRFAEQQLVDGKLTPTGREITWEADMVLKAIGQQLGNPVLGQVGLTLQGGRIVTDADGATSLPGIWAGGDCRAGGLDLTVEAVEHGKRSAKAIHQRLSAAR</sequence>
<gene>
    <name evidence="13" type="ORF">DIC66_18790</name>
</gene>
<dbReference type="InterPro" id="IPR023753">
    <property type="entry name" value="FAD/NAD-binding_dom"/>
</dbReference>
<dbReference type="PANTHER" id="PTHR43073">
    <property type="entry name" value="DIHYDROPYRIMIDINE DEHYDROGENASE [NADP(+)]"/>
    <property type="match status" value="1"/>
</dbReference>
<dbReference type="Proteomes" id="UP000260665">
    <property type="component" value="Unassembled WGS sequence"/>
</dbReference>
<dbReference type="Pfam" id="PF14691">
    <property type="entry name" value="Fer4_20"/>
    <property type="match status" value="1"/>
</dbReference>
<dbReference type="PRINTS" id="PR00469">
    <property type="entry name" value="PNDRDTASEII"/>
</dbReference>
<dbReference type="SUPFAM" id="SSF51971">
    <property type="entry name" value="Nucleotide-binding domain"/>
    <property type="match status" value="1"/>
</dbReference>
<comment type="function">
    <text evidence="9">Involved in pyrimidine base degradation. Catalyzes physiologically the reduction of uracil to 5,6-dihydrouracil (DHU) by using NADH as a specific cosubstrate. It also catalyzes the reverse reaction and the reduction of thymine to 5,6-dihydrothymine (DHT).</text>
</comment>
<dbReference type="AlphaFoldDB" id="A0A3E1R7Q9"/>
<evidence type="ECO:0000256" key="10">
    <source>
        <dbReference type="ARBA" id="ARBA00049714"/>
    </source>
</evidence>
<dbReference type="InterPro" id="IPR017896">
    <property type="entry name" value="4Fe4S_Fe-S-bd"/>
</dbReference>
<keyword evidence="3" id="KW-0288">FMN</keyword>